<feature type="region of interest" description="Disordered" evidence="4">
    <location>
        <begin position="311"/>
        <end position="338"/>
    </location>
</feature>
<proteinExistence type="predicted"/>
<evidence type="ECO:0000256" key="4">
    <source>
        <dbReference type="SAM" id="MobiDB-lite"/>
    </source>
</evidence>
<keyword evidence="6" id="KW-1185">Reference proteome</keyword>
<dbReference type="PANTHER" id="PTHR33388">
    <property type="entry name" value="OS01G0212500 PROTEIN"/>
    <property type="match status" value="1"/>
</dbReference>
<accession>A0ABD3K0M5</accession>
<protein>
    <submittedName>
        <fullName evidence="5">Uncharacterized protein</fullName>
    </submittedName>
</protein>
<keyword evidence="3" id="KW-0804">Transcription</keyword>
<gene>
    <name evidence="5" type="ORF">ACJRO7_023096</name>
</gene>
<organism evidence="5 6">
    <name type="scientific">Eucalyptus globulus</name>
    <name type="common">Tasmanian blue gum</name>
    <dbReference type="NCBI Taxonomy" id="34317"/>
    <lineage>
        <taxon>Eukaryota</taxon>
        <taxon>Viridiplantae</taxon>
        <taxon>Streptophyta</taxon>
        <taxon>Embryophyta</taxon>
        <taxon>Tracheophyta</taxon>
        <taxon>Spermatophyta</taxon>
        <taxon>Magnoliopsida</taxon>
        <taxon>eudicotyledons</taxon>
        <taxon>Gunneridae</taxon>
        <taxon>Pentapetalae</taxon>
        <taxon>rosids</taxon>
        <taxon>malvids</taxon>
        <taxon>Myrtales</taxon>
        <taxon>Myrtaceae</taxon>
        <taxon>Myrtoideae</taxon>
        <taxon>Eucalypteae</taxon>
        <taxon>Eucalyptus</taxon>
    </lineage>
</organism>
<dbReference type="EMBL" id="JBJKBG010000006">
    <property type="protein sequence ID" value="KAL3733669.1"/>
    <property type="molecule type" value="Genomic_DNA"/>
</dbReference>
<dbReference type="PANTHER" id="PTHR33388:SF2">
    <property type="entry name" value="PROTEIN SPOROCYTELESS"/>
    <property type="match status" value="1"/>
</dbReference>
<dbReference type="Proteomes" id="UP001634007">
    <property type="component" value="Unassembled WGS sequence"/>
</dbReference>
<evidence type="ECO:0000256" key="1">
    <source>
        <dbReference type="ARBA" id="ARBA00022491"/>
    </source>
</evidence>
<reference evidence="5 6" key="1">
    <citation type="submission" date="2024-11" db="EMBL/GenBank/DDBJ databases">
        <title>Chromosome-level genome assembly of Eucalyptus globulus Labill. provides insights into its genome evolution.</title>
        <authorList>
            <person name="Li X."/>
        </authorList>
    </citation>
    <scope>NUCLEOTIDE SEQUENCE [LARGE SCALE GENOMIC DNA]</scope>
    <source>
        <strain evidence="5">CL2024</strain>
        <tissue evidence="5">Fresh tender leaves</tissue>
    </source>
</reference>
<evidence type="ECO:0000313" key="6">
    <source>
        <dbReference type="Proteomes" id="UP001634007"/>
    </source>
</evidence>
<dbReference type="Pfam" id="PF08744">
    <property type="entry name" value="NOZZLE"/>
    <property type="match status" value="1"/>
</dbReference>
<dbReference type="InterPro" id="IPR040356">
    <property type="entry name" value="SPEAR"/>
</dbReference>
<dbReference type="InterPro" id="IPR014855">
    <property type="entry name" value="NOZZLE"/>
</dbReference>
<evidence type="ECO:0000313" key="5">
    <source>
        <dbReference type="EMBL" id="KAL3733669.1"/>
    </source>
</evidence>
<comment type="caution">
    <text evidence="5">The sequence shown here is derived from an EMBL/GenBank/DDBJ whole genome shotgun (WGS) entry which is preliminary data.</text>
</comment>
<evidence type="ECO:0000256" key="3">
    <source>
        <dbReference type="ARBA" id="ARBA00023163"/>
    </source>
</evidence>
<evidence type="ECO:0000256" key="2">
    <source>
        <dbReference type="ARBA" id="ARBA00023015"/>
    </source>
</evidence>
<name>A0ABD3K0M5_EUCGL</name>
<dbReference type="AlphaFoldDB" id="A0ABD3K0M5"/>
<feature type="compositionally biased region" description="Basic residues" evidence="4">
    <location>
        <begin position="46"/>
        <end position="61"/>
    </location>
</feature>
<sequence length="348" mass="37405">MATSAATHPLLMAATEPPRLEVTANATNNGIVTSGADHNRREPSKPRSRRTGKTHPPKKQPQRGMGVAQLERLRLQDQERWTKMSEIPPQPYTPPYFLPHSNPQRPGFPFPGPHDAVGGVPVQYRTPPTHLPPVSTGLGLGLGMGKGFLVERKDDGGVDHGRKAAVSVRARVMFDAFGAGAPVGQGGSSKAVETSRELSSIPNVQKCVSDRCDVCLKKKRMDSQSAGLFINRARENCPEKMGVSDCDFLGLNLEIPPSKAARTPIYTTHNLGDDDQNVEVTAIRRRVNVWGGGVSMEYEFFPGKSGRSTWTEGRNFPAGGEVAADADASEDGGGEASNSIDLSLKLSC</sequence>
<keyword evidence="2" id="KW-0805">Transcription regulation</keyword>
<feature type="region of interest" description="Disordered" evidence="4">
    <location>
        <begin position="1"/>
        <end position="68"/>
    </location>
</feature>
<keyword evidence="1" id="KW-0678">Repressor</keyword>